<feature type="compositionally biased region" description="Acidic residues" evidence="7">
    <location>
        <begin position="596"/>
        <end position="615"/>
    </location>
</feature>
<dbReference type="AlphaFoldDB" id="A0AAJ5Z257"/>
<dbReference type="PANTHER" id="PTHR12730">
    <property type="entry name" value="HSDA/SDA1-RELATED"/>
    <property type="match status" value="1"/>
</dbReference>
<reference evidence="11 12" key="1">
    <citation type="submission" date="2023-03" db="EMBL/GenBank/DDBJ databases">
        <title>Mating type loci evolution in Malassezia.</title>
        <authorList>
            <person name="Coelho M.A."/>
        </authorList>
    </citation>
    <scope>NUCLEOTIDE SEQUENCE [LARGE SCALE GENOMIC DNA]</scope>
    <source>
        <strain evidence="11 12">CBS 13387</strain>
    </source>
</reference>
<dbReference type="InterPro" id="IPR027312">
    <property type="entry name" value="Sda1"/>
</dbReference>
<evidence type="ECO:0000256" key="4">
    <source>
        <dbReference type="ARBA" id="ARBA00022927"/>
    </source>
</evidence>
<evidence type="ECO:0000256" key="3">
    <source>
        <dbReference type="ARBA" id="ARBA00022517"/>
    </source>
</evidence>
<feature type="compositionally biased region" description="Acidic residues" evidence="7">
    <location>
        <begin position="292"/>
        <end position="301"/>
    </location>
</feature>
<keyword evidence="12" id="KW-1185">Reference proteome</keyword>
<dbReference type="EMBL" id="CP119916">
    <property type="protein sequence ID" value="WFD14539.1"/>
    <property type="molecule type" value="Genomic_DNA"/>
</dbReference>
<dbReference type="Pfam" id="PF05285">
    <property type="entry name" value="SDA1_dom"/>
    <property type="match status" value="1"/>
</dbReference>
<evidence type="ECO:0000259" key="9">
    <source>
        <dbReference type="Pfam" id="PF08158"/>
    </source>
</evidence>
<evidence type="ECO:0000259" key="10">
    <source>
        <dbReference type="Pfam" id="PF21638"/>
    </source>
</evidence>
<feature type="domain" description="SDA1 middle" evidence="8">
    <location>
        <begin position="591"/>
        <end position="755"/>
    </location>
</feature>
<feature type="compositionally biased region" description="Basic residues" evidence="7">
    <location>
        <begin position="324"/>
        <end position="335"/>
    </location>
</feature>
<accession>A0AAJ5Z257</accession>
<evidence type="ECO:0000313" key="11">
    <source>
        <dbReference type="EMBL" id="WFD14539.1"/>
    </source>
</evidence>
<dbReference type="InterPro" id="IPR016024">
    <property type="entry name" value="ARM-type_fold"/>
</dbReference>
<dbReference type="GO" id="GO:0005730">
    <property type="term" value="C:nucleolus"/>
    <property type="evidence" value="ECO:0007669"/>
    <property type="project" value="UniProtKB-SubCell"/>
</dbReference>
<sequence length="824" mass="93234">MVAKAPPRPTAVVMDQGLRYRSKTRGLLHTHNLPALQNLLKRDPSAYTEDFLAQWNHYESLRRIFASGVGQQVEGAALDGSVSAVRMSKDQQSQFDQLLSFVAQLAPSYPDITKALPEHLSELLLEHHASLSPETRKTCFRALSLLHNRQMITSEFFLKTLFPLLSMTSSSDMRTMLLHAIVQDIKLANQKSKDPRLNRMVQGLLFGMVERGMNPDDTSVVLRRADAELKGRTEALWAVRVASEMWRRRIWTDERTVALLAMACTHPHPKVQASAVRFFLGDLHAAENAGQDSDEEQNEPEDVGRLQHQNRVGKKTKAAERRLKLAKAHARRRRKEQSEKALDEADQETGNLAAIHLLYDPQSFGENLFENLSRGDKRHSLEVKVRIMQLLSRVMSVHRLTVLSFYSYMAKYLMPHQLHITLILVSLAQSVHEQTPTDVLTPAIRKIAYAFVHPGVSAEVVAAGINTIREICRRQPWCMEQDLLEDLVAYRHSKDKGVSAASRSLMLLYREVNPGMLHRTERGKAASIAMTQGKEAERYGVDRREVHGIQGIELLEQHLKERDNDDGADDEAQWDGWEVESDDESDVSGGWINVSSDDEQDYFELDKSDDDDGEKDDTKEVDTRPMSVRVREARRKRKEEQKQEGEDESESEPQPEPESHKEESVPDAFSELATTRILTPADFAKLNELRLQAAEEMAKTGGAAGARARRELAALQLTKKRTTGAHEVLDESDILGPRKKTKADYEERMASINAGREGREKFGSNKGKKKKEVASSSTNRQKAKGKNFQMVAKSWGVRSKKNASLREKSKRLRAHVNQAKKRMK</sequence>
<feature type="domain" description="SDA1 C-terminal" evidence="10">
    <location>
        <begin position="775"/>
        <end position="821"/>
    </location>
</feature>
<evidence type="ECO:0000256" key="5">
    <source>
        <dbReference type="ARBA" id="ARBA00023242"/>
    </source>
</evidence>
<organism evidence="11 12">
    <name type="scientific">Malassezia arunalokei</name>
    <dbReference type="NCBI Taxonomy" id="1514897"/>
    <lineage>
        <taxon>Eukaryota</taxon>
        <taxon>Fungi</taxon>
        <taxon>Dikarya</taxon>
        <taxon>Basidiomycota</taxon>
        <taxon>Ustilaginomycotina</taxon>
        <taxon>Malasseziomycetes</taxon>
        <taxon>Malasseziales</taxon>
        <taxon>Malasseziaceae</taxon>
        <taxon>Malassezia</taxon>
    </lineage>
</organism>
<evidence type="ECO:0000256" key="2">
    <source>
        <dbReference type="ARBA" id="ARBA00022448"/>
    </source>
</evidence>
<evidence type="ECO:0000313" key="12">
    <source>
        <dbReference type="Proteomes" id="UP001217582"/>
    </source>
</evidence>
<proteinExistence type="inferred from homology"/>
<feature type="compositionally biased region" description="Basic residues" evidence="7">
    <location>
        <begin position="798"/>
        <end position="824"/>
    </location>
</feature>
<dbReference type="PANTHER" id="PTHR12730:SF0">
    <property type="entry name" value="PROTEIN SDA1 HOMOLOG"/>
    <property type="match status" value="1"/>
</dbReference>
<dbReference type="InterPro" id="IPR048292">
    <property type="entry name" value="SDA1_C"/>
</dbReference>
<keyword evidence="4 6" id="KW-0653">Protein transport</keyword>
<dbReference type="Pfam" id="PF08158">
    <property type="entry name" value="SDA1_HEAT"/>
    <property type="match status" value="1"/>
</dbReference>
<dbReference type="Pfam" id="PF21638">
    <property type="entry name" value="SDA1_C"/>
    <property type="match status" value="1"/>
</dbReference>
<comment type="similarity">
    <text evidence="1 6">Belongs to the SDA1 family.</text>
</comment>
<dbReference type="GO" id="GO:0042273">
    <property type="term" value="P:ribosomal large subunit biogenesis"/>
    <property type="evidence" value="ECO:0007669"/>
    <property type="project" value="UniProtKB-UniRule"/>
</dbReference>
<dbReference type="InterPro" id="IPR012977">
    <property type="entry name" value="SDA1_N"/>
</dbReference>
<dbReference type="GO" id="GO:0015031">
    <property type="term" value="P:protein transport"/>
    <property type="evidence" value="ECO:0007669"/>
    <property type="project" value="UniProtKB-KW"/>
</dbReference>
<feature type="region of interest" description="Disordered" evidence="7">
    <location>
        <begin position="750"/>
        <end position="824"/>
    </location>
</feature>
<name>A0AAJ5Z257_9BASI</name>
<feature type="compositionally biased region" description="Acidic residues" evidence="7">
    <location>
        <begin position="645"/>
        <end position="655"/>
    </location>
</feature>
<protein>
    <recommendedName>
        <fullName evidence="6">Protein SDA1</fullName>
    </recommendedName>
</protein>
<dbReference type="Proteomes" id="UP001217582">
    <property type="component" value="Chromosome 1"/>
</dbReference>
<keyword evidence="2 6" id="KW-0813">Transport</keyword>
<evidence type="ECO:0000259" key="8">
    <source>
        <dbReference type="Pfam" id="PF05285"/>
    </source>
</evidence>
<evidence type="ECO:0000256" key="6">
    <source>
        <dbReference type="RuleBase" id="RU365057"/>
    </source>
</evidence>
<feature type="domain" description="SDA1 N-terminal" evidence="9">
    <location>
        <begin position="101"/>
        <end position="494"/>
    </location>
</feature>
<dbReference type="InterPro" id="IPR007949">
    <property type="entry name" value="SDA1_MD"/>
</dbReference>
<dbReference type="SUPFAM" id="SSF48371">
    <property type="entry name" value="ARM repeat"/>
    <property type="match status" value="1"/>
</dbReference>
<comment type="subcellular location">
    <subcellularLocation>
        <location evidence="6">Nucleus</location>
        <location evidence="6">Nucleolus</location>
    </subcellularLocation>
</comment>
<dbReference type="GO" id="GO:0000055">
    <property type="term" value="P:ribosomal large subunit export from nucleus"/>
    <property type="evidence" value="ECO:0007669"/>
    <property type="project" value="UniProtKB-UniRule"/>
</dbReference>
<feature type="region of interest" description="Disordered" evidence="7">
    <location>
        <begin position="288"/>
        <end position="346"/>
    </location>
</feature>
<gene>
    <name evidence="11" type="primary">SDA1</name>
    <name evidence="11" type="ORF">MARU1_000545</name>
</gene>
<evidence type="ECO:0000256" key="7">
    <source>
        <dbReference type="SAM" id="MobiDB-lite"/>
    </source>
</evidence>
<feature type="region of interest" description="Disordered" evidence="7">
    <location>
        <begin position="578"/>
        <end position="673"/>
    </location>
</feature>
<evidence type="ECO:0000256" key="1">
    <source>
        <dbReference type="ARBA" id="ARBA00005783"/>
    </source>
</evidence>
<keyword evidence="5 6" id="KW-0539">Nucleus</keyword>
<keyword evidence="3 6" id="KW-0690">Ribosome biogenesis</keyword>
<comment type="function">
    <text evidence="6">Required for 60S pre-ribosomal subunits export to the cytoplasm.</text>
</comment>